<dbReference type="RefSeq" id="XP_067922292.1">
    <property type="nucleotide sequence ID" value="XM_068065731.1"/>
</dbReference>
<dbReference type="AlphaFoldDB" id="A0A2C6KX30"/>
<name>A0A2C6KX30_9APIC</name>
<feature type="non-terminal residue" evidence="1">
    <location>
        <position position="114"/>
    </location>
</feature>
<proteinExistence type="predicted"/>
<dbReference type="GeneID" id="94428942"/>
<dbReference type="Proteomes" id="UP000221165">
    <property type="component" value="Unassembled WGS sequence"/>
</dbReference>
<accession>A0A2C6KX30</accession>
<gene>
    <name evidence="1" type="ORF">CSUI_005559</name>
</gene>
<dbReference type="VEuPathDB" id="ToxoDB:CSUI_005559"/>
<comment type="caution">
    <text evidence="1">The sequence shown here is derived from an EMBL/GenBank/DDBJ whole genome shotgun (WGS) entry which is preliminary data.</text>
</comment>
<organism evidence="1 2">
    <name type="scientific">Cystoisospora suis</name>
    <dbReference type="NCBI Taxonomy" id="483139"/>
    <lineage>
        <taxon>Eukaryota</taxon>
        <taxon>Sar</taxon>
        <taxon>Alveolata</taxon>
        <taxon>Apicomplexa</taxon>
        <taxon>Conoidasida</taxon>
        <taxon>Coccidia</taxon>
        <taxon>Eucoccidiorida</taxon>
        <taxon>Eimeriorina</taxon>
        <taxon>Sarcocystidae</taxon>
        <taxon>Cystoisospora</taxon>
    </lineage>
</organism>
<protein>
    <submittedName>
        <fullName evidence="1">Histone lysine set</fullName>
    </submittedName>
</protein>
<sequence length="114" mass="13041">MLLPAPGRYILRTHRRCNMLAFVQHFELPRYDSLEPLNVQQNCQLHTIYLNGWPHFVLTSVPGVAIQPGDLLFCDLGAGFFRSRRRALARQLALIARGDILPIFQLAVLRIFSV</sequence>
<evidence type="ECO:0000313" key="2">
    <source>
        <dbReference type="Proteomes" id="UP000221165"/>
    </source>
</evidence>
<keyword evidence="2" id="KW-1185">Reference proteome</keyword>
<evidence type="ECO:0000313" key="1">
    <source>
        <dbReference type="EMBL" id="PHJ20605.1"/>
    </source>
</evidence>
<reference evidence="1 2" key="1">
    <citation type="journal article" date="2017" name="Int. J. Parasitol.">
        <title>The genome of the protozoan parasite Cystoisospora suis and a reverse vaccinology approach to identify vaccine candidates.</title>
        <authorList>
            <person name="Palmieri N."/>
            <person name="Shrestha A."/>
            <person name="Ruttkowski B."/>
            <person name="Beck T."/>
            <person name="Vogl C."/>
            <person name="Tomley F."/>
            <person name="Blake D.P."/>
            <person name="Joachim A."/>
        </authorList>
    </citation>
    <scope>NUCLEOTIDE SEQUENCE [LARGE SCALE GENOMIC DNA]</scope>
    <source>
        <strain evidence="1 2">Wien I</strain>
    </source>
</reference>
<dbReference type="OrthoDB" id="332390at2759"/>
<dbReference type="EMBL" id="MIGC01002674">
    <property type="protein sequence ID" value="PHJ20605.1"/>
    <property type="molecule type" value="Genomic_DNA"/>
</dbReference>